<dbReference type="OrthoDB" id="10357541at2759"/>
<dbReference type="EMBL" id="AWWV01009824">
    <property type="protein sequence ID" value="OMO83861.1"/>
    <property type="molecule type" value="Genomic_DNA"/>
</dbReference>
<dbReference type="Proteomes" id="UP000188268">
    <property type="component" value="Unassembled WGS sequence"/>
</dbReference>
<reference evidence="2 3" key="1">
    <citation type="submission" date="2013-09" db="EMBL/GenBank/DDBJ databases">
        <title>Corchorus capsularis genome sequencing.</title>
        <authorList>
            <person name="Alam M."/>
            <person name="Haque M.S."/>
            <person name="Islam M.S."/>
            <person name="Emdad E.M."/>
            <person name="Islam M.M."/>
            <person name="Ahmed B."/>
            <person name="Halim A."/>
            <person name="Hossen Q.M.M."/>
            <person name="Hossain M.Z."/>
            <person name="Ahmed R."/>
            <person name="Khan M.M."/>
            <person name="Islam R."/>
            <person name="Rashid M.M."/>
            <person name="Khan S.A."/>
            <person name="Rahman M.S."/>
            <person name="Alam M."/>
        </authorList>
    </citation>
    <scope>NUCLEOTIDE SEQUENCE [LARGE SCALE GENOMIC DNA]</scope>
    <source>
        <strain evidence="3">cv. CVL-1</strain>
        <tissue evidence="2">Whole seedling</tissue>
    </source>
</reference>
<name>A0A1R3IMS4_COCAP</name>
<proteinExistence type="predicted"/>
<dbReference type="Gramene" id="OMO83861">
    <property type="protein sequence ID" value="OMO83861"/>
    <property type="gene ID" value="CCACVL1_11124"/>
</dbReference>
<comment type="caution">
    <text evidence="2">The sequence shown here is derived from an EMBL/GenBank/DDBJ whole genome shotgun (WGS) entry which is preliminary data.</text>
</comment>
<gene>
    <name evidence="2" type="ORF">CCACVL1_11124</name>
</gene>
<evidence type="ECO:0000313" key="3">
    <source>
        <dbReference type="Proteomes" id="UP000188268"/>
    </source>
</evidence>
<dbReference type="AlphaFoldDB" id="A0A1R3IMS4"/>
<organism evidence="2 3">
    <name type="scientific">Corchorus capsularis</name>
    <name type="common">Jute</name>
    <dbReference type="NCBI Taxonomy" id="210143"/>
    <lineage>
        <taxon>Eukaryota</taxon>
        <taxon>Viridiplantae</taxon>
        <taxon>Streptophyta</taxon>
        <taxon>Embryophyta</taxon>
        <taxon>Tracheophyta</taxon>
        <taxon>Spermatophyta</taxon>
        <taxon>Magnoliopsida</taxon>
        <taxon>eudicotyledons</taxon>
        <taxon>Gunneridae</taxon>
        <taxon>Pentapetalae</taxon>
        <taxon>rosids</taxon>
        <taxon>malvids</taxon>
        <taxon>Malvales</taxon>
        <taxon>Malvaceae</taxon>
        <taxon>Grewioideae</taxon>
        <taxon>Apeibeae</taxon>
        <taxon>Corchorus</taxon>
    </lineage>
</organism>
<sequence>MEGQRVKRRYQGNVIVSICTPSPHKSCISTQEFDNDGIHISTGDCDECKCSVEVEKMKVDFAERFNILDEKLENILSVINIKSGIHGDAVNKGYSDDVASANDAEPLSEQNGIPYDGDVELTHETGPRVIKKQKRCSLGEIKLSQHGTQNDDKGKTICSTQDNTARKPVNEHKEDDVAENTVFGCGLRNDSEENFGDHDDDLNSVEKRVGGIIDDLHKRIVTLDKKGEGHSVFLTGTSESSVGWTDIKAFNSMKAEMMIADKDGARGGGSMDDGLDSLFNYSRCTPNLSKLDELPPKKLKKVKKALFQHMEHCERVDGLMDRNGEKSMKNDEVSGGRKTTSLQILDAMTGKWVPVTNGAKVEGSPASLTIRPKNFPSEVNVQF</sequence>
<evidence type="ECO:0000313" key="2">
    <source>
        <dbReference type="EMBL" id="OMO83861.1"/>
    </source>
</evidence>
<accession>A0A1R3IMS4</accession>
<feature type="region of interest" description="Disordered" evidence="1">
    <location>
        <begin position="145"/>
        <end position="175"/>
    </location>
</feature>
<keyword evidence="3" id="KW-1185">Reference proteome</keyword>
<evidence type="ECO:0000256" key="1">
    <source>
        <dbReference type="SAM" id="MobiDB-lite"/>
    </source>
</evidence>
<feature type="compositionally biased region" description="Basic and acidic residues" evidence="1">
    <location>
        <begin position="164"/>
        <end position="175"/>
    </location>
</feature>
<protein>
    <submittedName>
        <fullName evidence="2">Uncharacterized protein</fullName>
    </submittedName>
</protein>